<reference evidence="2" key="1">
    <citation type="journal article" date="2014" name="Int. J. Syst. Evol. Microbiol.">
        <title>Complete genome sequence of Corynebacterium casei LMG S-19264T (=DSM 44701T), isolated from a smear-ripened cheese.</title>
        <authorList>
            <consortium name="US DOE Joint Genome Institute (JGI-PGF)"/>
            <person name="Walter F."/>
            <person name="Albersmeier A."/>
            <person name="Kalinowski J."/>
            <person name="Ruckert C."/>
        </authorList>
    </citation>
    <scope>NUCLEOTIDE SEQUENCE</scope>
    <source>
        <strain evidence="2">CGMCC 1.12813</strain>
    </source>
</reference>
<keyword evidence="1" id="KW-0812">Transmembrane</keyword>
<keyword evidence="1" id="KW-1133">Transmembrane helix</keyword>
<protein>
    <recommendedName>
        <fullName evidence="4">Alpha/beta hydrolase</fullName>
    </recommendedName>
</protein>
<keyword evidence="3" id="KW-1185">Reference proteome</keyword>
<reference evidence="2" key="2">
    <citation type="submission" date="2020-09" db="EMBL/GenBank/DDBJ databases">
        <authorList>
            <person name="Sun Q."/>
            <person name="Zhou Y."/>
        </authorList>
    </citation>
    <scope>NUCLEOTIDE SEQUENCE</scope>
    <source>
        <strain evidence="2">CGMCC 1.12813</strain>
    </source>
</reference>
<gene>
    <name evidence="2" type="ORF">GCM10010979_11200</name>
</gene>
<dbReference type="RefSeq" id="WP_188509676.1">
    <property type="nucleotide sequence ID" value="NZ_BMGB01000001.1"/>
</dbReference>
<evidence type="ECO:0000256" key="1">
    <source>
        <dbReference type="SAM" id="Phobius"/>
    </source>
</evidence>
<feature type="transmembrane region" description="Helical" evidence="1">
    <location>
        <begin position="457"/>
        <end position="477"/>
    </location>
</feature>
<feature type="transmembrane region" description="Helical" evidence="1">
    <location>
        <begin position="522"/>
        <end position="541"/>
    </location>
</feature>
<sequence>MSPAHKRVVALVVVHGMGSQRRSETLLQWAEPLLRRLDWVSRGSGGDGVAFERVALAGDAPDEVNARVRFRGDDGAQHEVVLVVTEARWAESFLPLQPGEVFAWGGPFAWRALLRLGSHFTRIIWVNPWWRVVSAPVVAAFWLVLAGTGLLLTLLFPLVGLLLLVPGVSWLVRGVTSGLAEFVGDVAVWTRRPVRAAAMRAVVRDGVRSASVRAALLARAEGEEVDATQVVLLAHSQGATIAAQTLFDPATGEVRVPVDAFVTVGGTLALLGAPRWTTGRLAGVRAAVAGVPRAERGPGGAASRFSPVEEWSRLERRPRWLNLWAIWDPFTAGTVSTSMRARELRWREVYGGPASDATGPEEHPVHNTANPFTEHQAYARNTAQVIDPLVRLLTGIALADPGAPARGAAHARSVRQLGVGRILALVLALALLVSPAVPAALSSVVDLLALGTAPHPALGPIVAVVVGVVALWGNGVLWRGWAARVEWTPPGTPAPKVWTGGFVVRAVLLVGVWLAVGGPAVVHPVWAALAAVAVLVLPEFWRLPRVLPERR</sequence>
<evidence type="ECO:0000313" key="2">
    <source>
        <dbReference type="EMBL" id="GGA98465.1"/>
    </source>
</evidence>
<evidence type="ECO:0000313" key="3">
    <source>
        <dbReference type="Proteomes" id="UP000606922"/>
    </source>
</evidence>
<comment type="caution">
    <text evidence="2">The sequence shown here is derived from an EMBL/GenBank/DDBJ whole genome shotgun (WGS) entry which is preliminary data.</text>
</comment>
<dbReference type="SUPFAM" id="SSF53474">
    <property type="entry name" value="alpha/beta-Hydrolases"/>
    <property type="match status" value="1"/>
</dbReference>
<feature type="transmembrane region" description="Helical" evidence="1">
    <location>
        <begin position="497"/>
        <end position="516"/>
    </location>
</feature>
<dbReference type="EMBL" id="BMGB01000001">
    <property type="protein sequence ID" value="GGA98465.1"/>
    <property type="molecule type" value="Genomic_DNA"/>
</dbReference>
<name>A0A916WHT4_9MICO</name>
<keyword evidence="1" id="KW-0472">Membrane</keyword>
<dbReference type="AlphaFoldDB" id="A0A916WHT4"/>
<dbReference type="Proteomes" id="UP000606922">
    <property type="component" value="Unassembled WGS sequence"/>
</dbReference>
<dbReference type="InterPro" id="IPR029058">
    <property type="entry name" value="AB_hydrolase_fold"/>
</dbReference>
<organism evidence="2 3">
    <name type="scientific">Conyzicola nivalis</name>
    <dbReference type="NCBI Taxonomy" id="1477021"/>
    <lineage>
        <taxon>Bacteria</taxon>
        <taxon>Bacillati</taxon>
        <taxon>Actinomycetota</taxon>
        <taxon>Actinomycetes</taxon>
        <taxon>Micrococcales</taxon>
        <taxon>Microbacteriaceae</taxon>
        <taxon>Conyzicola</taxon>
    </lineage>
</organism>
<accession>A0A916WHT4</accession>
<feature type="transmembrane region" description="Helical" evidence="1">
    <location>
        <begin position="422"/>
        <end position="445"/>
    </location>
</feature>
<evidence type="ECO:0008006" key="4">
    <source>
        <dbReference type="Google" id="ProtNLM"/>
    </source>
</evidence>
<feature type="transmembrane region" description="Helical" evidence="1">
    <location>
        <begin position="137"/>
        <end position="164"/>
    </location>
</feature>
<proteinExistence type="predicted"/>